<sequence length="185" mass="20575">ARFQTFAVAASSVNMKAHGKYTLQGAQYIALLPVKDPLGHFNAYQIKPSILTTTTTTTTTTPKPTTTTTTASPLTTEVFRIKDPKESGLRGVRTENNDPHRPHDSTVLTTRRELHRPRWMPNPYMPWVEHKGGALMLSLGVALVMLLATATLGLCLYLRRRAFNTRRDVERDKGTLLAEVSGDED</sequence>
<evidence type="ECO:0000313" key="2">
    <source>
        <dbReference type="EMBL" id="JAS38267.1"/>
    </source>
</evidence>
<dbReference type="EMBL" id="GECZ01031502">
    <property type="protein sequence ID" value="JAS38267.1"/>
    <property type="molecule type" value="Transcribed_RNA"/>
</dbReference>
<organism evidence="2">
    <name type="scientific">Cuerna arida</name>
    <dbReference type="NCBI Taxonomy" id="1464854"/>
    <lineage>
        <taxon>Eukaryota</taxon>
        <taxon>Metazoa</taxon>
        <taxon>Ecdysozoa</taxon>
        <taxon>Arthropoda</taxon>
        <taxon>Hexapoda</taxon>
        <taxon>Insecta</taxon>
        <taxon>Pterygota</taxon>
        <taxon>Neoptera</taxon>
        <taxon>Paraneoptera</taxon>
        <taxon>Hemiptera</taxon>
        <taxon>Auchenorrhyncha</taxon>
        <taxon>Membracoidea</taxon>
        <taxon>Cicadellidae</taxon>
        <taxon>Cicadellinae</taxon>
        <taxon>Proconiini</taxon>
        <taxon>Cuerna</taxon>
    </lineage>
</organism>
<evidence type="ECO:0000256" key="1">
    <source>
        <dbReference type="SAM" id="Phobius"/>
    </source>
</evidence>
<proteinExistence type="predicted"/>
<reference evidence="2" key="1">
    <citation type="submission" date="2015-11" db="EMBL/GenBank/DDBJ databases">
        <title>De novo transcriptome assembly of four potential Pierce s Disease insect vectors from Arizona vineyards.</title>
        <authorList>
            <person name="Tassone E.E."/>
        </authorList>
    </citation>
    <scope>NUCLEOTIDE SEQUENCE</scope>
</reference>
<keyword evidence="1" id="KW-1133">Transmembrane helix</keyword>
<protein>
    <submittedName>
        <fullName evidence="2">Uncharacterized protein</fullName>
    </submittedName>
</protein>
<gene>
    <name evidence="2" type="ORF">g.5108</name>
</gene>
<keyword evidence="1" id="KW-0472">Membrane</keyword>
<feature type="non-terminal residue" evidence="2">
    <location>
        <position position="1"/>
    </location>
</feature>
<name>A0A1B6EK13_9HEMI</name>
<feature type="transmembrane region" description="Helical" evidence="1">
    <location>
        <begin position="134"/>
        <end position="158"/>
    </location>
</feature>
<accession>A0A1B6EK13</accession>
<dbReference type="AlphaFoldDB" id="A0A1B6EK13"/>
<keyword evidence="1" id="KW-0812">Transmembrane</keyword>